<name>A0A0F9W9N8_9MICR</name>
<proteinExistence type="predicted"/>
<dbReference type="OrthoDB" id="95964at2759"/>
<evidence type="ECO:0000313" key="1">
    <source>
        <dbReference type="EMBL" id="KKO73705.1"/>
    </source>
</evidence>
<protein>
    <recommendedName>
        <fullName evidence="3">Integrase catalytic domain-containing protein</fullName>
    </recommendedName>
</protein>
<dbReference type="GeneID" id="36319885"/>
<keyword evidence="2" id="KW-1185">Reference proteome</keyword>
<organism evidence="1 2">
    <name type="scientific">Vairimorpha ceranae</name>
    <dbReference type="NCBI Taxonomy" id="40302"/>
    <lineage>
        <taxon>Eukaryota</taxon>
        <taxon>Fungi</taxon>
        <taxon>Fungi incertae sedis</taxon>
        <taxon>Microsporidia</taxon>
        <taxon>Nosematidae</taxon>
        <taxon>Vairimorpha</taxon>
    </lineage>
</organism>
<evidence type="ECO:0008006" key="3">
    <source>
        <dbReference type="Google" id="ProtNLM"/>
    </source>
</evidence>
<dbReference type="VEuPathDB" id="MicrosporidiaDB:G9O61_00g021430"/>
<reference evidence="1 2" key="1">
    <citation type="journal article" date="2015" name="Environ. Microbiol.">
        <title>Genome analyses suggest the presence of polyploidy and recent human-driven expansions in eight global populations of the honeybee pathogen Nosema ceranae.</title>
        <authorList>
            <person name="Pelin A."/>
            <person name="Selman M."/>
            <person name="Aris-Brosou S."/>
            <person name="Farinelli L."/>
            <person name="Corradi N."/>
        </authorList>
    </citation>
    <scope>NUCLEOTIDE SEQUENCE [LARGE SCALE GENOMIC DNA]</scope>
    <source>
        <strain evidence="1 2">PA08 1199</strain>
    </source>
</reference>
<dbReference type="EMBL" id="JPQZ01000288">
    <property type="protein sequence ID" value="KKO73705.1"/>
    <property type="molecule type" value="Genomic_DNA"/>
</dbReference>
<accession>A0A0F9W9N8</accession>
<dbReference type="VEuPathDB" id="MicrosporidiaDB:AAJ76_2880001045"/>
<dbReference type="AlphaFoldDB" id="A0A0F9W9N8"/>
<gene>
    <name evidence="1" type="ORF">AAJ76_2880001045</name>
</gene>
<evidence type="ECO:0000313" key="2">
    <source>
        <dbReference type="Proteomes" id="UP000034350"/>
    </source>
</evidence>
<dbReference type="Proteomes" id="UP000034350">
    <property type="component" value="Unassembled WGS sequence"/>
</dbReference>
<sequence length="104" mass="11894">MEPDLETKRLRDGFKKTILKPPYASYANGISEVINKIITEVIKINQGKNITKIIKLVTFRLNENTNRGLWVAPNSILRGYNFFDLDQNPITHHIKANNATTVNK</sequence>
<comment type="caution">
    <text evidence="1">The sequence shown here is derived from an EMBL/GenBank/DDBJ whole genome shotgun (WGS) entry which is preliminary data.</text>
</comment>
<dbReference type="RefSeq" id="XP_024329447.1">
    <property type="nucleotide sequence ID" value="XM_024474956.1"/>
</dbReference>